<accession>L8WQE6</accession>
<dbReference type="Proteomes" id="UP000011668">
    <property type="component" value="Unassembled WGS sequence"/>
</dbReference>
<gene>
    <name evidence="2" type="ORF">AG1IA_06959</name>
</gene>
<evidence type="ECO:0000313" key="3">
    <source>
        <dbReference type="Proteomes" id="UP000011668"/>
    </source>
</evidence>
<comment type="caution">
    <text evidence="2">The sequence shown here is derived from an EMBL/GenBank/DDBJ whole genome shotgun (WGS) entry which is preliminary data.</text>
</comment>
<sequence>MIKCGEGATAAGMHAGPEPIHHVPPSGQGDRGFYARECVVEVIRQLRFSVVFVSHPC</sequence>
<dbReference type="HOGENOM" id="CLU_2998092_0_0_1"/>
<evidence type="ECO:0000313" key="2">
    <source>
        <dbReference type="EMBL" id="ELU39002.1"/>
    </source>
</evidence>
<feature type="region of interest" description="Disordered" evidence="1">
    <location>
        <begin position="1"/>
        <end position="28"/>
    </location>
</feature>
<name>L8WQE6_THACA</name>
<dbReference type="EMBL" id="AFRT01001966">
    <property type="protein sequence ID" value="ELU39002.1"/>
    <property type="molecule type" value="Genomic_DNA"/>
</dbReference>
<keyword evidence="3" id="KW-1185">Reference proteome</keyword>
<dbReference type="AlphaFoldDB" id="L8WQE6"/>
<organism evidence="2 3">
    <name type="scientific">Thanatephorus cucumeris (strain AG1-IA)</name>
    <name type="common">Rice sheath blight fungus</name>
    <name type="synonym">Rhizoctonia solani</name>
    <dbReference type="NCBI Taxonomy" id="983506"/>
    <lineage>
        <taxon>Eukaryota</taxon>
        <taxon>Fungi</taxon>
        <taxon>Dikarya</taxon>
        <taxon>Basidiomycota</taxon>
        <taxon>Agaricomycotina</taxon>
        <taxon>Agaricomycetes</taxon>
        <taxon>Cantharellales</taxon>
        <taxon>Ceratobasidiaceae</taxon>
        <taxon>Rhizoctonia</taxon>
        <taxon>Rhizoctonia solani AG-1</taxon>
    </lineage>
</organism>
<proteinExistence type="predicted"/>
<protein>
    <submittedName>
        <fullName evidence="2">Uncharacterized protein</fullName>
    </submittedName>
</protein>
<reference evidence="2 3" key="1">
    <citation type="journal article" date="2013" name="Nat. Commun.">
        <title>The evolution and pathogenic mechanisms of the rice sheath blight pathogen.</title>
        <authorList>
            <person name="Zheng A."/>
            <person name="Lin R."/>
            <person name="Xu L."/>
            <person name="Qin P."/>
            <person name="Tang C."/>
            <person name="Ai P."/>
            <person name="Zhang D."/>
            <person name="Liu Y."/>
            <person name="Sun Z."/>
            <person name="Feng H."/>
            <person name="Wang Y."/>
            <person name="Chen Y."/>
            <person name="Liang X."/>
            <person name="Fu R."/>
            <person name="Li Q."/>
            <person name="Zhang J."/>
            <person name="Yu X."/>
            <person name="Xie Z."/>
            <person name="Ding L."/>
            <person name="Guan P."/>
            <person name="Tang J."/>
            <person name="Liang Y."/>
            <person name="Wang S."/>
            <person name="Deng Q."/>
            <person name="Li S."/>
            <person name="Zhu J."/>
            <person name="Wang L."/>
            <person name="Liu H."/>
            <person name="Li P."/>
        </authorList>
    </citation>
    <scope>NUCLEOTIDE SEQUENCE [LARGE SCALE GENOMIC DNA]</scope>
    <source>
        <strain evidence="3">AG-1 IA</strain>
    </source>
</reference>
<evidence type="ECO:0000256" key="1">
    <source>
        <dbReference type="SAM" id="MobiDB-lite"/>
    </source>
</evidence>